<proteinExistence type="predicted"/>
<dbReference type="InterPro" id="IPR013611">
    <property type="entry name" value="Transp-assoc_OB_typ2"/>
</dbReference>
<dbReference type="Pfam" id="PF08402">
    <property type="entry name" value="TOBE_2"/>
    <property type="match status" value="1"/>
</dbReference>
<accession>W4QD36</accession>
<protein>
    <recommendedName>
        <fullName evidence="1">Transport-associated OB type 2 domain-containing protein</fullName>
    </recommendedName>
</protein>
<evidence type="ECO:0000313" key="2">
    <source>
        <dbReference type="EMBL" id="GAE29940.1"/>
    </source>
</evidence>
<evidence type="ECO:0000313" key="3">
    <source>
        <dbReference type="Proteomes" id="UP000018895"/>
    </source>
</evidence>
<dbReference type="GO" id="GO:0022857">
    <property type="term" value="F:transmembrane transporter activity"/>
    <property type="evidence" value="ECO:0007669"/>
    <property type="project" value="InterPro"/>
</dbReference>
<dbReference type="SUPFAM" id="SSF50331">
    <property type="entry name" value="MOP-like"/>
    <property type="match status" value="1"/>
</dbReference>
<dbReference type="GO" id="GO:0005524">
    <property type="term" value="F:ATP binding"/>
    <property type="evidence" value="ECO:0007669"/>
    <property type="project" value="InterPro"/>
</dbReference>
<evidence type="ECO:0000259" key="1">
    <source>
        <dbReference type="Pfam" id="PF08402"/>
    </source>
</evidence>
<dbReference type="AlphaFoldDB" id="W4QD36"/>
<reference evidence="2" key="1">
    <citation type="journal article" date="2014" name="Genome Announc.">
        <title>Draft Genome Sequences of Three Alkaliphilic Bacillus Strains, Bacillus wakoensis JCM 9140T, Bacillus akibai JCM 9157T, and Bacillus hemicellulosilyticus JCM 9152T.</title>
        <authorList>
            <person name="Yuki M."/>
            <person name="Oshima K."/>
            <person name="Suda W."/>
            <person name="Oshida Y."/>
            <person name="Kitamura K."/>
            <person name="Iida T."/>
            <person name="Hattori M."/>
            <person name="Ohkuma M."/>
        </authorList>
    </citation>
    <scope>NUCLEOTIDE SEQUENCE [LARGE SCALE GENOMIC DNA]</scope>
    <source>
        <strain evidence="2">JCM 9152</strain>
    </source>
</reference>
<dbReference type="InterPro" id="IPR008995">
    <property type="entry name" value="Mo/tungstate-bd_C_term_dom"/>
</dbReference>
<dbReference type="GO" id="GO:0043190">
    <property type="term" value="C:ATP-binding cassette (ABC) transporter complex"/>
    <property type="evidence" value="ECO:0007669"/>
    <property type="project" value="InterPro"/>
</dbReference>
<dbReference type="Gene3D" id="2.40.50.100">
    <property type="match status" value="1"/>
</dbReference>
<dbReference type="EMBL" id="BAUU01000008">
    <property type="protein sequence ID" value="GAE29940.1"/>
    <property type="molecule type" value="Genomic_DNA"/>
</dbReference>
<dbReference type="Proteomes" id="UP000018895">
    <property type="component" value="Unassembled WGS sequence"/>
</dbReference>
<name>W4QD36_9BACI</name>
<dbReference type="InterPro" id="IPR012340">
    <property type="entry name" value="NA-bd_OB-fold"/>
</dbReference>
<comment type="caution">
    <text evidence="2">The sequence shown here is derived from an EMBL/GenBank/DDBJ whole genome shotgun (WGS) entry which is preliminary data.</text>
</comment>
<keyword evidence="3" id="KW-1185">Reference proteome</keyword>
<sequence>MKIDTDILIQLPKQEKYKSYAGESTIVIRPEHVRLSQVPFHHAHAGVVETVSFLGERYEVTLQIGKNMKRLFAYSSERLTLGQAIYFTIVSDSIHFINQIGGLSHETA</sequence>
<dbReference type="Gene3D" id="2.40.50.140">
    <property type="entry name" value="Nucleic acid-binding proteins"/>
    <property type="match status" value="1"/>
</dbReference>
<dbReference type="STRING" id="1236971.JCM9152_1329"/>
<feature type="domain" description="Transport-associated OB type 2" evidence="1">
    <location>
        <begin position="27"/>
        <end position="96"/>
    </location>
</feature>
<gene>
    <name evidence="2" type="ORF">JCM9152_1329</name>
</gene>
<organism evidence="2 3">
    <name type="scientific">Halalkalibacter hemicellulosilyticusJCM 9152</name>
    <dbReference type="NCBI Taxonomy" id="1236971"/>
    <lineage>
        <taxon>Bacteria</taxon>
        <taxon>Bacillati</taxon>
        <taxon>Bacillota</taxon>
        <taxon>Bacilli</taxon>
        <taxon>Bacillales</taxon>
        <taxon>Bacillaceae</taxon>
        <taxon>Halalkalibacter</taxon>
    </lineage>
</organism>